<dbReference type="InterPro" id="IPR017853">
    <property type="entry name" value="GH"/>
</dbReference>
<dbReference type="GO" id="GO:0015929">
    <property type="term" value="F:hexosaminidase activity"/>
    <property type="evidence" value="ECO:0007669"/>
    <property type="project" value="UniProtKB-ARBA"/>
</dbReference>
<dbReference type="InterPro" id="IPR051822">
    <property type="entry name" value="Glycosyl_Hydrolase_84"/>
</dbReference>
<feature type="domain" description="GH84" evidence="5">
    <location>
        <begin position="136"/>
        <end position="423"/>
    </location>
</feature>
<feature type="active site" description="Proton donor" evidence="3">
    <location>
        <position position="259"/>
    </location>
</feature>
<dbReference type="Pfam" id="PF21774">
    <property type="entry name" value="NagJ_C"/>
    <property type="match status" value="1"/>
</dbReference>
<sequence length="917" mass="97901">MIVRWLLVAALAVGALTTAAPAATADDLPTLPALSPAPQSIRRLGADLRSAPTVVKETGTASERAAGALSAWALPSAVTLKPGGYVLGIGSYQGEHLAVLVGHDPAGTFYGEQTLAQLTRSGAVPSVAVVDEPAFALRGGMESFYGQPWKQADLLNHLDFMGRHRLNAFQYTVSGDAHTAGAKWREPYAGAELDRMREAIQRAKANHVEFIYRVNPEANAGEAKDVICHAKAEDKNALIARYQQLWDLGERIFSVGWDDVNGIFRCQLDQDTFGSDASPLAAAQAHVVNDVYNRFVKTHPGARLVTVPSEYWGNGSSPYRTRFTALIPADVDIFWTGPEVVSPTITTTDAAAASQAFGGRKLLIFDNYPVNDFAPMSQHLGPLVGRDAGLPQYATGFMINEMQEAEPSLLALGTAAEYAWNPTAYKPQEAWSRMITELGGPAADALRRYAEVHTGPAVLADPSAPLTPLVRAFMTTYRSGGDLSAPATALTGYLERLGAAPAELRDKLNNQSFKDDSGPWLDRTEKRARAGIAAVRALQAKAAGDLTGYRAQCEALYAALAEGNTSFRYAVPGSLDDLLDLAGVSRGTDAVRHDDGTMSVYERSKTGAVQTAWQRTPGSAWEPLVDLPPVAAAGKPEVVVRRDGGLTAFVRSTDNRIRTSRQSAPGGTWSNWELVLDVAVGGDPTAIVGDDGLVSLFARGADGLLQTIWQSGNGWRIASLGGKPMVGKPAVDVTLDGVLTAVVRGADNVPRTSWQSSVGGDWVQPWQDLPGSIGSDPDLVMSYTGSFSLFYRGTDNGVYTSWQPSRGAKFSVPVRLSGITAQGNPRATLDNLGGLTLTVRGSDNRAWTMWQKTPGGDWQHGWVNDQVVAYSDVRVIDSLTGAGSTFTIDATGKLRTAWQPMFGGLWNGWADLGGSLS</sequence>
<dbReference type="EMBL" id="SMKX01000073">
    <property type="protein sequence ID" value="TDD57487.1"/>
    <property type="molecule type" value="Genomic_DNA"/>
</dbReference>
<dbReference type="InterPro" id="IPR058502">
    <property type="entry name" value="PLL-like_beta-prop"/>
</dbReference>
<dbReference type="PANTHER" id="PTHR13170:SF16">
    <property type="entry name" value="PROTEIN O-GLCNACASE"/>
    <property type="match status" value="1"/>
</dbReference>
<evidence type="ECO:0000256" key="3">
    <source>
        <dbReference type="PROSITE-ProRule" id="PRU01353"/>
    </source>
</evidence>
<dbReference type="InterPro" id="IPR049019">
    <property type="entry name" value="NagJ-like_helical"/>
</dbReference>
<dbReference type="GO" id="GO:1901135">
    <property type="term" value="P:carbohydrate derivative metabolic process"/>
    <property type="evidence" value="ECO:0007669"/>
    <property type="project" value="UniProtKB-ARBA"/>
</dbReference>
<evidence type="ECO:0000256" key="1">
    <source>
        <dbReference type="ARBA" id="ARBA00022801"/>
    </source>
</evidence>
<protein>
    <recommendedName>
        <fullName evidence="5">GH84 domain-containing protein</fullName>
    </recommendedName>
</protein>
<evidence type="ECO:0000313" key="6">
    <source>
        <dbReference type="EMBL" id="TDD57487.1"/>
    </source>
</evidence>
<name>A0A4V2YPD3_9ACTN</name>
<dbReference type="Pfam" id="PF26607">
    <property type="entry name" value="DUF8189"/>
    <property type="match status" value="1"/>
</dbReference>
<keyword evidence="7" id="KW-1185">Reference proteome</keyword>
<dbReference type="GO" id="GO:0005975">
    <property type="term" value="P:carbohydrate metabolic process"/>
    <property type="evidence" value="ECO:0007669"/>
    <property type="project" value="UniProtKB-ARBA"/>
</dbReference>
<dbReference type="InterPro" id="IPR011496">
    <property type="entry name" value="O-GlcNAcase_cat"/>
</dbReference>
<dbReference type="Proteomes" id="UP000295124">
    <property type="component" value="Unassembled WGS sequence"/>
</dbReference>
<keyword evidence="4" id="KW-0732">Signal</keyword>
<feature type="chain" id="PRO_5020309586" description="GH84 domain-containing protein" evidence="4">
    <location>
        <begin position="26"/>
        <end position="917"/>
    </location>
</feature>
<proteinExistence type="inferred from homology"/>
<evidence type="ECO:0000256" key="4">
    <source>
        <dbReference type="SAM" id="SignalP"/>
    </source>
</evidence>
<dbReference type="PANTHER" id="PTHR13170">
    <property type="entry name" value="O-GLCNACASE"/>
    <property type="match status" value="1"/>
</dbReference>
<feature type="signal peptide" evidence="4">
    <location>
        <begin position="1"/>
        <end position="25"/>
    </location>
</feature>
<dbReference type="Pfam" id="PF02838">
    <property type="entry name" value="Glyco_hydro_20b"/>
    <property type="match status" value="1"/>
</dbReference>
<dbReference type="Gene3D" id="3.30.379.10">
    <property type="entry name" value="Chitobiase/beta-hexosaminidase domain 2-like"/>
    <property type="match status" value="1"/>
</dbReference>
<dbReference type="PROSITE" id="PS52009">
    <property type="entry name" value="GH84"/>
    <property type="match status" value="1"/>
</dbReference>
<dbReference type="SUPFAM" id="SSF140657">
    <property type="entry name" value="Hyaluronidase post-catalytic domain-like"/>
    <property type="match status" value="1"/>
</dbReference>
<dbReference type="InterPro" id="IPR015882">
    <property type="entry name" value="HEX_bac_N"/>
</dbReference>
<comment type="caution">
    <text evidence="6">The sequence shown here is derived from an EMBL/GenBank/DDBJ whole genome shotgun (WGS) entry which is preliminary data.</text>
</comment>
<evidence type="ECO:0000256" key="2">
    <source>
        <dbReference type="ARBA" id="ARBA00023295"/>
    </source>
</evidence>
<dbReference type="AlphaFoldDB" id="A0A4V2YPD3"/>
<evidence type="ECO:0000313" key="7">
    <source>
        <dbReference type="Proteomes" id="UP000295124"/>
    </source>
</evidence>
<dbReference type="Gene3D" id="1.20.58.460">
    <property type="entry name" value="Hyaluronidase post-catalytic domain-like"/>
    <property type="match status" value="1"/>
</dbReference>
<dbReference type="SUPFAM" id="SSF51445">
    <property type="entry name" value="(Trans)glycosidases"/>
    <property type="match status" value="1"/>
</dbReference>
<gene>
    <name evidence="6" type="ORF">E1263_23485</name>
</gene>
<dbReference type="OrthoDB" id="9760892at2"/>
<keyword evidence="2 3" id="KW-0326">Glycosidase</keyword>
<dbReference type="SUPFAM" id="SSF55545">
    <property type="entry name" value="beta-N-acetylhexosaminidase-like domain"/>
    <property type="match status" value="1"/>
</dbReference>
<dbReference type="Gene3D" id="2.120.10.70">
    <property type="entry name" value="Fucose-specific lectin"/>
    <property type="match status" value="1"/>
</dbReference>
<dbReference type="InterPro" id="IPR029018">
    <property type="entry name" value="Hex-like_dom2"/>
</dbReference>
<dbReference type="CDD" id="cd22954">
    <property type="entry name" value="PLL_lectin"/>
    <property type="match status" value="1"/>
</dbReference>
<dbReference type="Gene3D" id="3.20.20.80">
    <property type="entry name" value="Glycosidases"/>
    <property type="match status" value="1"/>
</dbReference>
<evidence type="ECO:0000259" key="5">
    <source>
        <dbReference type="PROSITE" id="PS52009"/>
    </source>
</evidence>
<reference evidence="6 7" key="1">
    <citation type="submission" date="2019-03" db="EMBL/GenBank/DDBJ databases">
        <title>Draft genome sequences of novel Actinobacteria.</title>
        <authorList>
            <person name="Sahin N."/>
            <person name="Ay H."/>
            <person name="Saygin H."/>
        </authorList>
    </citation>
    <scope>NUCLEOTIDE SEQUENCE [LARGE SCALE GENOMIC DNA]</scope>
    <source>
        <strain evidence="6 7">JCM 13523</strain>
    </source>
</reference>
<dbReference type="SUPFAM" id="SSF89372">
    <property type="entry name" value="Fucose-specific lectin"/>
    <property type="match status" value="2"/>
</dbReference>
<dbReference type="Pfam" id="PF07555">
    <property type="entry name" value="NAGidase"/>
    <property type="match status" value="1"/>
</dbReference>
<accession>A0A4V2YPD3</accession>
<dbReference type="RefSeq" id="WP_132170890.1">
    <property type="nucleotide sequence ID" value="NZ_SMKX01000073.1"/>
</dbReference>
<organism evidence="6 7">
    <name type="scientific">Kribbella antibiotica</name>
    <dbReference type="NCBI Taxonomy" id="190195"/>
    <lineage>
        <taxon>Bacteria</taxon>
        <taxon>Bacillati</taxon>
        <taxon>Actinomycetota</taxon>
        <taxon>Actinomycetes</taxon>
        <taxon>Propionibacteriales</taxon>
        <taxon>Kribbellaceae</taxon>
        <taxon>Kribbella</taxon>
    </lineage>
</organism>
<keyword evidence="1 3" id="KW-0378">Hydrolase</keyword>
<comment type="similarity">
    <text evidence="3">Belongs to the glycosyl hydrolase 84 family.</text>
</comment>